<dbReference type="Proteomes" id="UP001489004">
    <property type="component" value="Unassembled WGS sequence"/>
</dbReference>
<comment type="caution">
    <text evidence="3">The sequence shown here is derived from an EMBL/GenBank/DDBJ whole genome shotgun (WGS) entry which is preliminary data.</text>
</comment>
<organism evidence="3 4">
    <name type="scientific">[Myrmecia] bisecta</name>
    <dbReference type="NCBI Taxonomy" id="41462"/>
    <lineage>
        <taxon>Eukaryota</taxon>
        <taxon>Viridiplantae</taxon>
        <taxon>Chlorophyta</taxon>
        <taxon>core chlorophytes</taxon>
        <taxon>Trebouxiophyceae</taxon>
        <taxon>Trebouxiales</taxon>
        <taxon>Trebouxiaceae</taxon>
        <taxon>Myrmecia</taxon>
    </lineage>
</organism>
<accession>A0AAW1P4J9</accession>
<dbReference type="CDD" id="cd00014">
    <property type="entry name" value="CH_SF"/>
    <property type="match status" value="1"/>
</dbReference>
<dbReference type="AlphaFoldDB" id="A0AAW1P4J9"/>
<feature type="region of interest" description="Disordered" evidence="1">
    <location>
        <begin position="261"/>
        <end position="306"/>
    </location>
</feature>
<sequence>MATPDMLDSISSAQQTFKTSDEQYLQERARCWITKLLGQELPDAVMALLLQNGRVLALVAEALEAACDGRGRMQQALSRSDLGPRRYHRQLDDINSFLQVCVRLGIAKDDLPALTDISRGTNVVATCRTLFALANKGTKLKVAGIPAFASVEEAAAARKSAMSRAHSSEKAKQFDQHSPHGDAHPAQRLSLERRCSGPSSRENDQSLSNQADGVPSVFQQSLRCRVASPAASPGLAFGPHSGKESEEGFSPCSTLDMYELQRHGSDTSSSSRSSASDEEPRTTGMQQVLPAGELPAEAKRKKQSQRSHRAWGRALLAAAAGLGAAVVGALVVGRHSRRRPAHYLVVEGDTLLQVLEQLAGGRATGEDALQRLLAKNPHLADNPDLIFPAQRIRL</sequence>
<dbReference type="SUPFAM" id="SSF47576">
    <property type="entry name" value="Calponin-homology domain, CH-domain"/>
    <property type="match status" value="1"/>
</dbReference>
<name>A0AAW1P4J9_9CHLO</name>
<evidence type="ECO:0008006" key="5">
    <source>
        <dbReference type="Google" id="ProtNLM"/>
    </source>
</evidence>
<dbReference type="InterPro" id="IPR036872">
    <property type="entry name" value="CH_dom_sf"/>
</dbReference>
<protein>
    <recommendedName>
        <fullName evidence="5">LysM domain-containing protein</fullName>
    </recommendedName>
</protein>
<feature type="region of interest" description="Disordered" evidence="1">
    <location>
        <begin position="160"/>
        <end position="211"/>
    </location>
</feature>
<keyword evidence="4" id="KW-1185">Reference proteome</keyword>
<evidence type="ECO:0000313" key="4">
    <source>
        <dbReference type="Proteomes" id="UP001489004"/>
    </source>
</evidence>
<proteinExistence type="predicted"/>
<evidence type="ECO:0000256" key="2">
    <source>
        <dbReference type="SAM" id="Phobius"/>
    </source>
</evidence>
<dbReference type="EMBL" id="JALJOR010000016">
    <property type="protein sequence ID" value="KAK9805180.1"/>
    <property type="molecule type" value="Genomic_DNA"/>
</dbReference>
<keyword evidence="2" id="KW-0812">Transmembrane</keyword>
<feature type="compositionally biased region" description="Basic and acidic residues" evidence="1">
    <location>
        <begin position="166"/>
        <end position="195"/>
    </location>
</feature>
<reference evidence="3 4" key="1">
    <citation type="journal article" date="2024" name="Nat. Commun.">
        <title>Phylogenomics reveals the evolutionary origins of lichenization in chlorophyte algae.</title>
        <authorList>
            <person name="Puginier C."/>
            <person name="Libourel C."/>
            <person name="Otte J."/>
            <person name="Skaloud P."/>
            <person name="Haon M."/>
            <person name="Grisel S."/>
            <person name="Petersen M."/>
            <person name="Berrin J.G."/>
            <person name="Delaux P.M."/>
            <person name="Dal Grande F."/>
            <person name="Keller J."/>
        </authorList>
    </citation>
    <scope>NUCLEOTIDE SEQUENCE [LARGE SCALE GENOMIC DNA]</scope>
    <source>
        <strain evidence="3 4">SAG 2043</strain>
    </source>
</reference>
<dbReference type="Gene3D" id="1.10.418.10">
    <property type="entry name" value="Calponin-like domain"/>
    <property type="match status" value="1"/>
</dbReference>
<keyword evidence="2" id="KW-0472">Membrane</keyword>
<evidence type="ECO:0000256" key="1">
    <source>
        <dbReference type="SAM" id="MobiDB-lite"/>
    </source>
</evidence>
<gene>
    <name evidence="3" type="ORF">WJX72_003934</name>
</gene>
<evidence type="ECO:0000313" key="3">
    <source>
        <dbReference type="EMBL" id="KAK9805180.1"/>
    </source>
</evidence>
<keyword evidence="2" id="KW-1133">Transmembrane helix</keyword>
<feature type="transmembrane region" description="Helical" evidence="2">
    <location>
        <begin position="310"/>
        <end position="332"/>
    </location>
</feature>
<feature type="compositionally biased region" description="Polar residues" evidence="1">
    <location>
        <begin position="197"/>
        <end position="211"/>
    </location>
</feature>